<keyword evidence="1" id="KW-0479">Metal-binding</keyword>
<feature type="domain" description="MYND-type" evidence="6">
    <location>
        <begin position="451"/>
        <end position="493"/>
    </location>
</feature>
<dbReference type="InterPro" id="IPR024047">
    <property type="entry name" value="MM3350-like_sf"/>
</dbReference>
<dbReference type="PROSITE" id="PS50865">
    <property type="entry name" value="ZF_MYND_2"/>
    <property type="match status" value="1"/>
</dbReference>
<evidence type="ECO:0000256" key="5">
    <source>
        <dbReference type="SAM" id="MobiDB-lite"/>
    </source>
</evidence>
<name>A0A9N8EIZ3_9STRA</name>
<evidence type="ECO:0000256" key="4">
    <source>
        <dbReference type="PROSITE-ProRule" id="PRU00134"/>
    </source>
</evidence>
<evidence type="ECO:0000256" key="1">
    <source>
        <dbReference type="ARBA" id="ARBA00022723"/>
    </source>
</evidence>
<evidence type="ECO:0000313" key="8">
    <source>
        <dbReference type="Proteomes" id="UP001153069"/>
    </source>
</evidence>
<dbReference type="GO" id="GO:0008270">
    <property type="term" value="F:zinc ion binding"/>
    <property type="evidence" value="ECO:0007669"/>
    <property type="project" value="UniProtKB-KW"/>
</dbReference>
<protein>
    <recommendedName>
        <fullName evidence="6">MYND-type domain-containing protein</fullName>
    </recommendedName>
</protein>
<dbReference type="SUPFAM" id="SSF144232">
    <property type="entry name" value="HIT/MYND zinc finger-like"/>
    <property type="match status" value="1"/>
</dbReference>
<evidence type="ECO:0000313" key="7">
    <source>
        <dbReference type="EMBL" id="CAB9519619.1"/>
    </source>
</evidence>
<evidence type="ECO:0000256" key="2">
    <source>
        <dbReference type="ARBA" id="ARBA00022771"/>
    </source>
</evidence>
<accession>A0A9N8EIZ3</accession>
<evidence type="ECO:0000259" key="6">
    <source>
        <dbReference type="PROSITE" id="PS50865"/>
    </source>
</evidence>
<dbReference type="AlphaFoldDB" id="A0A9N8EIZ3"/>
<dbReference type="Pfam" id="PF01753">
    <property type="entry name" value="zf-MYND"/>
    <property type="match status" value="1"/>
</dbReference>
<dbReference type="Gene3D" id="3.10.290.30">
    <property type="entry name" value="MM3350-like"/>
    <property type="match status" value="1"/>
</dbReference>
<organism evidence="7 8">
    <name type="scientific">Seminavis robusta</name>
    <dbReference type="NCBI Taxonomy" id="568900"/>
    <lineage>
        <taxon>Eukaryota</taxon>
        <taxon>Sar</taxon>
        <taxon>Stramenopiles</taxon>
        <taxon>Ochrophyta</taxon>
        <taxon>Bacillariophyta</taxon>
        <taxon>Bacillariophyceae</taxon>
        <taxon>Bacillariophycidae</taxon>
        <taxon>Naviculales</taxon>
        <taxon>Naviculaceae</taxon>
        <taxon>Seminavis</taxon>
    </lineage>
</organism>
<dbReference type="EMBL" id="CAICTM010001029">
    <property type="protein sequence ID" value="CAB9519619.1"/>
    <property type="molecule type" value="Genomic_DNA"/>
</dbReference>
<feature type="region of interest" description="Disordered" evidence="5">
    <location>
        <begin position="50"/>
        <end position="70"/>
    </location>
</feature>
<dbReference type="Proteomes" id="UP001153069">
    <property type="component" value="Unassembled WGS sequence"/>
</dbReference>
<dbReference type="Gene3D" id="6.10.140.2220">
    <property type="match status" value="1"/>
</dbReference>
<sequence>MNNPQALPGTDGSERAEYLPEEWFELESEFLAKYRTYCSDEGFRNVFDTKDEANAEDNEGDEEDSGGEDFDERFYYDNSMGLSKSVIYDPPLFDRTDLFHPLHDRDFRISHASRVVLGSYKSIAMMPGLMRALGNQVDPLASEILSRIQDNRKRHPGVRNALKSAVTLEARLAGIQKDSAPKRVVTVSGNTPLAVLHDRVLCPVFGWTRGYHDYRFAIPPAGYSPYEPPKFAILEILFGPEFRRPSLIGRHGFYGTLRSIDVLASIPDAKVCVADLLYSKGKELWHVLGGSSSGWKTVLTVDTITPSNTESAKGSRLPMVLSGEGPNVPETIVLSFGSEYDDYDCGGPQAFTLGCEMLRLSNESSENAWLKDWLLQEVGSSVQEADFALTEQFDIQAATRALRQAQRGDRSYNPENSRMWMHHLFGNASSVFPPGTEMSKSGNLMVPGGACNTCYKTGEQLQSNLKKCGQCKNVNYCSRECQLKDWKTHRKICVPKSK</sequence>
<gene>
    <name evidence="7" type="ORF">SEMRO_1031_G233490.1</name>
</gene>
<keyword evidence="2 4" id="KW-0863">Zinc-finger</keyword>
<proteinExistence type="predicted"/>
<dbReference type="OrthoDB" id="5282002at2759"/>
<reference evidence="7" key="1">
    <citation type="submission" date="2020-06" db="EMBL/GenBank/DDBJ databases">
        <authorList>
            <consortium name="Plant Systems Biology data submission"/>
        </authorList>
    </citation>
    <scope>NUCLEOTIDE SEQUENCE</scope>
    <source>
        <strain evidence="7">D6</strain>
    </source>
</reference>
<feature type="compositionally biased region" description="Acidic residues" evidence="5">
    <location>
        <begin position="54"/>
        <end position="70"/>
    </location>
</feature>
<keyword evidence="3" id="KW-0862">Zinc</keyword>
<comment type="caution">
    <text evidence="7">The sequence shown here is derived from an EMBL/GenBank/DDBJ whole genome shotgun (WGS) entry which is preliminary data.</text>
</comment>
<dbReference type="InterPro" id="IPR002893">
    <property type="entry name" value="Znf_MYND"/>
</dbReference>
<evidence type="ECO:0000256" key="3">
    <source>
        <dbReference type="ARBA" id="ARBA00022833"/>
    </source>
</evidence>
<keyword evidence="8" id="KW-1185">Reference proteome</keyword>
<dbReference type="PROSITE" id="PS01360">
    <property type="entry name" value="ZF_MYND_1"/>
    <property type="match status" value="1"/>
</dbReference>